<protein>
    <submittedName>
        <fullName evidence="2">Uncharacterized protein</fullName>
    </submittedName>
</protein>
<dbReference type="Proteomes" id="UP001596496">
    <property type="component" value="Unassembled WGS sequence"/>
</dbReference>
<feature type="compositionally biased region" description="Basic and acidic residues" evidence="1">
    <location>
        <begin position="217"/>
        <end position="229"/>
    </location>
</feature>
<keyword evidence="3" id="KW-1185">Reference proteome</keyword>
<sequence length="229" mass="24611">MTEMNDRDAGTPADGIEVNDSDARKARPAAPGGQDRPRPAGGEDAGPRAVPRDEWFQRREREREDERRDAVRDEWFRRREGDRPRDSRDARGQTADPLGSVAEEARKLFDALQQRVGREVGKGLVKGSVAGLGHGLGQALGGGSGRASGDVWAEAVSGHDDDEYICRACPVCRLKAARREAGGDVTDHLITAGGELLAAFRQAVDAVSRPASPRGAGDTDTRVQHIDLG</sequence>
<accession>A0ABW2P556</accession>
<evidence type="ECO:0000313" key="2">
    <source>
        <dbReference type="EMBL" id="MFC7382928.1"/>
    </source>
</evidence>
<evidence type="ECO:0000256" key="1">
    <source>
        <dbReference type="SAM" id="MobiDB-lite"/>
    </source>
</evidence>
<comment type="caution">
    <text evidence="2">The sequence shown here is derived from an EMBL/GenBank/DDBJ whole genome shotgun (WGS) entry which is preliminary data.</text>
</comment>
<proteinExistence type="predicted"/>
<feature type="region of interest" description="Disordered" evidence="1">
    <location>
        <begin position="208"/>
        <end position="229"/>
    </location>
</feature>
<dbReference type="EMBL" id="JBHTCG010000006">
    <property type="protein sequence ID" value="MFC7382928.1"/>
    <property type="molecule type" value="Genomic_DNA"/>
</dbReference>
<dbReference type="RefSeq" id="WP_380826296.1">
    <property type="nucleotide sequence ID" value="NZ_JBHTCG010000006.1"/>
</dbReference>
<feature type="region of interest" description="Disordered" evidence="1">
    <location>
        <begin position="1"/>
        <end position="102"/>
    </location>
</feature>
<feature type="compositionally biased region" description="Basic and acidic residues" evidence="1">
    <location>
        <begin position="50"/>
        <end position="91"/>
    </location>
</feature>
<name>A0ABW2P556_9ACTN</name>
<reference evidence="3" key="1">
    <citation type="journal article" date="2019" name="Int. J. Syst. Evol. Microbiol.">
        <title>The Global Catalogue of Microorganisms (GCM) 10K type strain sequencing project: providing services to taxonomists for standard genome sequencing and annotation.</title>
        <authorList>
            <consortium name="The Broad Institute Genomics Platform"/>
            <consortium name="The Broad Institute Genome Sequencing Center for Infectious Disease"/>
            <person name="Wu L."/>
            <person name="Ma J."/>
        </authorList>
    </citation>
    <scope>NUCLEOTIDE SEQUENCE [LARGE SCALE GENOMIC DNA]</scope>
    <source>
        <strain evidence="3">CECT 7649</strain>
    </source>
</reference>
<organism evidence="2 3">
    <name type="scientific">Sphaerisporangium rhizosphaerae</name>
    <dbReference type="NCBI Taxonomy" id="2269375"/>
    <lineage>
        <taxon>Bacteria</taxon>
        <taxon>Bacillati</taxon>
        <taxon>Actinomycetota</taxon>
        <taxon>Actinomycetes</taxon>
        <taxon>Streptosporangiales</taxon>
        <taxon>Streptosporangiaceae</taxon>
        <taxon>Sphaerisporangium</taxon>
    </lineage>
</organism>
<evidence type="ECO:0000313" key="3">
    <source>
        <dbReference type="Proteomes" id="UP001596496"/>
    </source>
</evidence>
<gene>
    <name evidence="2" type="ORF">ACFQSB_11980</name>
</gene>